<keyword evidence="9" id="KW-0732">Signal</keyword>
<sequence>MRKTFTLLFLLTISYVTSISNLCNYIEEWEIPPRATSGWCEYTSPFSTVPRFLADFVLISNQNPKCKDDRCVGVTGVRPIDNYYVVAQVDGTVHRIGINQPTLLNDPIIDPKVDSVYENLLIESYVPDNTFVLLRNVSLNQIPTLELLYSRIRTNFTLTADNPKLEIMYRLWNNTIGASENILPLQLKVFKNNQEVVVALLYKDRVTGFTNLRFVTNGYYHEWVLKNGKGDFKIDIAQQHGNFSNTNINVKNANPKSTRTLIAIHDRAFVRIIGYNGNRKDQSPLVIDFSDTSSDVYFSSTFLHQKEENIEQCILVAEGTRRPESPSQNVQLLVVTLEDQDQMYKNFANLFHIPFIQYMDSSPPYGYDLNVTLGHNELLFVDDGRFEVPAVVNQRVSRNTQRFIASRFSDVPVIIDDQSTYDESGGLKPITICAVYKRSPSYNRDDYNKCLEKYSVLTNESQIVGFDDLYMDIFFDKYWKSQVFISNQMSIVKASIIPVLNSNLKVHLFYNGKTTTLPGDCTDMYVTPNSQFIYFAVDRSVSQMDSAKSYHELCDTLDRDSENKFLKYYQSLCDKRLNYEFNYEKLRYTDLNHFAYSISSCLYDEYCPSLTDTIVKTSSEDGKYLPRSNSIRECDIGYYCPQGKRFPCPPGYGCSANGLKAPTPCHVVLTSSRQYLHCHRFRQGENVQPCPFNAVCNNTFLMPTMAPRGYYVKFKELSFRPCELGDYCPFGVLEDEKQRLFKREKKQCPENTFCTNQTVIQPTQCQFNSSQINYCPKNSTLQSKCPAGYYCESLTEIYECKIGQYCPEGSYYFQICPSGYYCDVPSRKVLCPNNHYCPTGSSYPKPCLIGMNICSQGSRANQLALFGFLLLLLTLTGVLILFGIYKLLYWIYRSNTAAERLVEQQPLIIDGSKSTDNFTVDLRFEHLGLNLRSNGFRVLQDVNGEISHGQLTAVMGMSGAGKSTFITTLAGRAYYGNQVGDIYMNDQLTSLDKFNKRVGFVPQEEIMLRMMSVEETLLFSARTRLDSSTSKSHITTLVNKVITDLRLEKIRHSVIGDEETRGISGGERKRVNVAIEMVAEPYVLFLDEPTSGLDSASSKELCEALRSIANNGINVITVIHQPRVEIFNMFTHLLLLGYGGRTVYLGPVQEASKYFKSLGFPCEQHINPSDYLIDVTAGKIRSDLGIDPKTLPDIWPQHELNYKNPKAQETNRSVFKAPSQSPLIQFYMCMTRAFIQLMRNIKGLFIDCLLLIVAALLVGIMYQGREYEGPPNKSISDLCPSDLREVCSLPKNDPIGGQQAMVTLAIALIATMSALKTFGKEKVVFLRESETGLSTFCYFWAKDVAVLPTLFLAPLIFIIVFYSIVSPRAGSYEYYWIILLCYWCSYGLGYIVSIVVQPHVAQIAAVVFVFVIYVFSGSVILIPDIEKMFIPIRYVHYLSYLQYCYQALYIIEIRQFSDVYDLKRSLDIMGFKLENLGLCAGIIVAIGFVFRLVALILLVSTKPSSFGYKIVRWLTNYKQHLDFIKRLKPVKKNVSIQEGSYEEI</sequence>
<dbReference type="InterPro" id="IPR017871">
    <property type="entry name" value="ABC_transporter-like_CS"/>
</dbReference>
<dbReference type="FunFam" id="3.40.50.300:FF:000367">
    <property type="entry name" value="ABC transporter G family member 24"/>
    <property type="match status" value="1"/>
</dbReference>
<keyword evidence="5" id="KW-0067">ATP-binding</keyword>
<dbReference type="InterPro" id="IPR050352">
    <property type="entry name" value="ABCG_transporters"/>
</dbReference>
<evidence type="ECO:0000313" key="11">
    <source>
        <dbReference type="EMBL" id="KAL0478274.1"/>
    </source>
</evidence>
<dbReference type="PROSITE" id="PS50893">
    <property type="entry name" value="ABC_TRANSPORTER_2"/>
    <property type="match status" value="1"/>
</dbReference>
<keyword evidence="6 8" id="KW-1133">Transmembrane helix</keyword>
<dbReference type="Pfam" id="PF19055">
    <property type="entry name" value="ABC2_membrane_7"/>
    <property type="match status" value="2"/>
</dbReference>
<evidence type="ECO:0000256" key="9">
    <source>
        <dbReference type="SAM" id="SignalP"/>
    </source>
</evidence>
<dbReference type="SMART" id="SM00382">
    <property type="entry name" value="AAA"/>
    <property type="match status" value="1"/>
</dbReference>
<reference evidence="11 12" key="1">
    <citation type="submission" date="2024-03" db="EMBL/GenBank/DDBJ databases">
        <title>The Acrasis kona genome and developmental transcriptomes reveal deep origins of eukaryotic multicellular pathways.</title>
        <authorList>
            <person name="Sheikh S."/>
            <person name="Fu C.-J."/>
            <person name="Brown M.W."/>
            <person name="Baldauf S.L."/>
        </authorList>
    </citation>
    <scope>NUCLEOTIDE SEQUENCE [LARGE SCALE GENOMIC DNA]</scope>
    <source>
        <strain evidence="11 12">ATCC MYA-3509</strain>
    </source>
</reference>
<feature type="transmembrane region" description="Helical" evidence="8">
    <location>
        <begin position="863"/>
        <end position="885"/>
    </location>
</feature>
<keyword evidence="2" id="KW-0813">Transport</keyword>
<evidence type="ECO:0000313" key="12">
    <source>
        <dbReference type="Proteomes" id="UP001431209"/>
    </source>
</evidence>
<evidence type="ECO:0000256" key="6">
    <source>
        <dbReference type="ARBA" id="ARBA00022989"/>
    </source>
</evidence>
<organism evidence="11 12">
    <name type="scientific">Acrasis kona</name>
    <dbReference type="NCBI Taxonomy" id="1008807"/>
    <lineage>
        <taxon>Eukaryota</taxon>
        <taxon>Discoba</taxon>
        <taxon>Heterolobosea</taxon>
        <taxon>Tetramitia</taxon>
        <taxon>Eutetramitia</taxon>
        <taxon>Acrasidae</taxon>
        <taxon>Acrasis</taxon>
    </lineage>
</organism>
<keyword evidence="7 8" id="KW-0472">Membrane</keyword>
<feature type="transmembrane region" description="Helical" evidence="8">
    <location>
        <begin position="1473"/>
        <end position="1499"/>
    </location>
</feature>
<dbReference type="Gene3D" id="3.40.50.300">
    <property type="entry name" value="P-loop containing nucleotide triphosphate hydrolases"/>
    <property type="match status" value="1"/>
</dbReference>
<dbReference type="InterPro" id="IPR003593">
    <property type="entry name" value="AAA+_ATPase"/>
</dbReference>
<proteinExistence type="predicted"/>
<name>A0AAW2YNT0_9EUKA</name>
<keyword evidence="4" id="KW-0547">Nucleotide-binding</keyword>
<evidence type="ECO:0000256" key="1">
    <source>
        <dbReference type="ARBA" id="ARBA00004141"/>
    </source>
</evidence>
<comment type="subcellular location">
    <subcellularLocation>
        <location evidence="1">Membrane</location>
        <topology evidence="1">Multi-pass membrane protein</topology>
    </subcellularLocation>
</comment>
<feature type="transmembrane region" description="Helical" evidence="8">
    <location>
        <begin position="1403"/>
        <end position="1422"/>
    </location>
</feature>
<dbReference type="GO" id="GO:0005524">
    <property type="term" value="F:ATP binding"/>
    <property type="evidence" value="ECO:0007669"/>
    <property type="project" value="UniProtKB-KW"/>
</dbReference>
<dbReference type="EMBL" id="JAOPGA020000356">
    <property type="protein sequence ID" value="KAL0478274.1"/>
    <property type="molecule type" value="Genomic_DNA"/>
</dbReference>
<dbReference type="GO" id="GO:0016887">
    <property type="term" value="F:ATP hydrolysis activity"/>
    <property type="evidence" value="ECO:0007669"/>
    <property type="project" value="InterPro"/>
</dbReference>
<evidence type="ECO:0000256" key="5">
    <source>
        <dbReference type="ARBA" id="ARBA00022840"/>
    </source>
</evidence>
<evidence type="ECO:0000259" key="10">
    <source>
        <dbReference type="PROSITE" id="PS50893"/>
    </source>
</evidence>
<accession>A0AAW2YNT0</accession>
<feature type="transmembrane region" description="Helical" evidence="8">
    <location>
        <begin position="1244"/>
        <end position="1262"/>
    </location>
</feature>
<dbReference type="Proteomes" id="UP001431209">
    <property type="component" value="Unassembled WGS sequence"/>
</dbReference>
<feature type="transmembrane region" description="Helical" evidence="8">
    <location>
        <begin position="1434"/>
        <end position="1452"/>
    </location>
</feature>
<feature type="transmembrane region" description="Helical" evidence="8">
    <location>
        <begin position="1339"/>
        <end position="1362"/>
    </location>
</feature>
<dbReference type="Pfam" id="PF00005">
    <property type="entry name" value="ABC_tran"/>
    <property type="match status" value="1"/>
</dbReference>
<dbReference type="SMART" id="SM01411">
    <property type="entry name" value="Ephrin_rec_like"/>
    <property type="match status" value="3"/>
</dbReference>
<dbReference type="PANTHER" id="PTHR48041:SF91">
    <property type="entry name" value="ABC TRANSPORTER G FAMILY MEMBER 28"/>
    <property type="match status" value="1"/>
</dbReference>
<comment type="caution">
    <text evidence="11">The sequence shown here is derived from an EMBL/GenBank/DDBJ whole genome shotgun (WGS) entry which is preliminary data.</text>
</comment>
<keyword evidence="3 8" id="KW-0812">Transmembrane</keyword>
<dbReference type="InterPro" id="IPR003439">
    <property type="entry name" value="ABC_transporter-like_ATP-bd"/>
</dbReference>
<dbReference type="GO" id="GO:0140359">
    <property type="term" value="F:ABC-type transporter activity"/>
    <property type="evidence" value="ECO:0007669"/>
    <property type="project" value="InterPro"/>
</dbReference>
<dbReference type="InterPro" id="IPR027417">
    <property type="entry name" value="P-loop_NTPase"/>
</dbReference>
<dbReference type="SUPFAM" id="SSF52540">
    <property type="entry name" value="P-loop containing nucleoside triphosphate hydrolases"/>
    <property type="match status" value="1"/>
</dbReference>
<evidence type="ECO:0000256" key="7">
    <source>
        <dbReference type="ARBA" id="ARBA00023136"/>
    </source>
</evidence>
<keyword evidence="12" id="KW-1185">Reference proteome</keyword>
<evidence type="ECO:0000256" key="2">
    <source>
        <dbReference type="ARBA" id="ARBA00022448"/>
    </source>
</evidence>
<dbReference type="GO" id="GO:0016020">
    <property type="term" value="C:membrane"/>
    <property type="evidence" value="ECO:0007669"/>
    <property type="project" value="UniProtKB-SubCell"/>
</dbReference>
<evidence type="ECO:0000256" key="3">
    <source>
        <dbReference type="ARBA" id="ARBA00022692"/>
    </source>
</evidence>
<protein>
    <recommendedName>
        <fullName evidence="10">ABC transporter domain-containing protein</fullName>
    </recommendedName>
</protein>
<gene>
    <name evidence="11" type="ORF">AKO1_008529</name>
</gene>
<evidence type="ECO:0000256" key="4">
    <source>
        <dbReference type="ARBA" id="ARBA00022741"/>
    </source>
</evidence>
<dbReference type="InterPro" id="IPR043926">
    <property type="entry name" value="ABCG_dom"/>
</dbReference>
<evidence type="ECO:0000256" key="8">
    <source>
        <dbReference type="SAM" id="Phobius"/>
    </source>
</evidence>
<dbReference type="PROSITE" id="PS00211">
    <property type="entry name" value="ABC_TRANSPORTER_1"/>
    <property type="match status" value="1"/>
</dbReference>
<feature type="transmembrane region" description="Helical" evidence="8">
    <location>
        <begin position="1374"/>
        <end position="1396"/>
    </location>
</feature>
<feature type="signal peptide" evidence="9">
    <location>
        <begin position="1"/>
        <end position="18"/>
    </location>
</feature>
<feature type="chain" id="PRO_5043385717" description="ABC transporter domain-containing protein" evidence="9">
    <location>
        <begin position="19"/>
        <end position="1544"/>
    </location>
</feature>
<dbReference type="PANTHER" id="PTHR48041">
    <property type="entry name" value="ABC TRANSPORTER G FAMILY MEMBER 28"/>
    <property type="match status" value="1"/>
</dbReference>
<feature type="domain" description="ABC transporter" evidence="10">
    <location>
        <begin position="922"/>
        <end position="1163"/>
    </location>
</feature>